<dbReference type="InterPro" id="IPR007337">
    <property type="entry name" value="RelB/DinJ"/>
</dbReference>
<dbReference type="AlphaFoldDB" id="A0A0R1UUE2"/>
<gene>
    <name evidence="1" type="ORF">FD28_GL000825</name>
</gene>
<keyword evidence="2" id="KW-1185">Reference proteome</keyword>
<proteinExistence type="predicted"/>
<sequence length="97" mass="10754">MSLEGIIMSKDTTLTIRLNKDVKIHAAKVASSMGLDLGTVIIMFLVEISKTNKLPFTPTGDPEFPDIWNDDSQDIAKFNQQIGIADDGRNFGKENRD</sequence>
<evidence type="ECO:0000313" key="2">
    <source>
        <dbReference type="Proteomes" id="UP000051580"/>
    </source>
</evidence>
<dbReference type="Pfam" id="PF04221">
    <property type="entry name" value="RelB"/>
    <property type="match status" value="1"/>
</dbReference>
<dbReference type="InterPro" id="IPR013321">
    <property type="entry name" value="Arc_rbn_hlx_hlx"/>
</dbReference>
<protein>
    <submittedName>
        <fullName evidence="1">Uncharacterized protein</fullName>
    </submittedName>
</protein>
<comment type="caution">
    <text evidence="1">The sequence shown here is derived from an EMBL/GenBank/DDBJ whole genome shotgun (WGS) entry which is preliminary data.</text>
</comment>
<dbReference type="PATRIC" id="fig|1423753.3.peg.864"/>
<accession>A0A0R1UUE2</accession>
<dbReference type="Gene3D" id="1.10.1220.10">
    <property type="entry name" value="Met repressor-like"/>
    <property type="match status" value="1"/>
</dbReference>
<name>A0A0R1UUE2_9LACO</name>
<evidence type="ECO:0000313" key="1">
    <source>
        <dbReference type="EMBL" id="KRL93643.1"/>
    </source>
</evidence>
<reference evidence="1 2" key="1">
    <citation type="journal article" date="2015" name="Genome Announc.">
        <title>Expanding the biotechnology potential of lactobacilli through comparative genomics of 213 strains and associated genera.</title>
        <authorList>
            <person name="Sun Z."/>
            <person name="Harris H.M."/>
            <person name="McCann A."/>
            <person name="Guo C."/>
            <person name="Argimon S."/>
            <person name="Zhang W."/>
            <person name="Yang X."/>
            <person name="Jeffery I.B."/>
            <person name="Cooney J.C."/>
            <person name="Kagawa T.F."/>
            <person name="Liu W."/>
            <person name="Song Y."/>
            <person name="Salvetti E."/>
            <person name="Wrobel A."/>
            <person name="Rasinkangas P."/>
            <person name="Parkhill J."/>
            <person name="Rea M.C."/>
            <person name="O'Sullivan O."/>
            <person name="Ritari J."/>
            <person name="Douillard F.P."/>
            <person name="Paul Ross R."/>
            <person name="Yang R."/>
            <person name="Briner A.E."/>
            <person name="Felis G.E."/>
            <person name="de Vos W.M."/>
            <person name="Barrangou R."/>
            <person name="Klaenhammer T.R."/>
            <person name="Caufield P.W."/>
            <person name="Cui Y."/>
            <person name="Zhang H."/>
            <person name="O'Toole P.W."/>
        </authorList>
    </citation>
    <scope>NUCLEOTIDE SEQUENCE [LARGE SCALE GENOMIC DNA]</scope>
    <source>
        <strain evidence="1 2">DSM 16381</strain>
    </source>
</reference>
<dbReference type="EMBL" id="AZFS01000061">
    <property type="protein sequence ID" value="KRL93643.1"/>
    <property type="molecule type" value="Genomic_DNA"/>
</dbReference>
<organism evidence="1 2">
    <name type="scientific">Levilactobacillus hammesii DSM 16381</name>
    <dbReference type="NCBI Taxonomy" id="1423753"/>
    <lineage>
        <taxon>Bacteria</taxon>
        <taxon>Bacillati</taxon>
        <taxon>Bacillota</taxon>
        <taxon>Bacilli</taxon>
        <taxon>Lactobacillales</taxon>
        <taxon>Lactobacillaceae</taxon>
        <taxon>Levilactobacillus</taxon>
    </lineage>
</organism>
<dbReference type="GO" id="GO:0006355">
    <property type="term" value="P:regulation of DNA-templated transcription"/>
    <property type="evidence" value="ECO:0007669"/>
    <property type="project" value="InterPro"/>
</dbReference>
<dbReference type="STRING" id="1423753.FD28_GL000825"/>
<dbReference type="Proteomes" id="UP000051580">
    <property type="component" value="Unassembled WGS sequence"/>
</dbReference>